<dbReference type="AlphaFoldDB" id="G0LH37"/>
<dbReference type="KEGG" id="hwc:Hqrw_2176"/>
<dbReference type="EMBL" id="FR746099">
    <property type="protein sequence ID" value="CCC40071.1"/>
    <property type="molecule type" value="Genomic_DNA"/>
</dbReference>
<dbReference type="GO" id="GO:0006289">
    <property type="term" value="P:nucleotide-excision repair"/>
    <property type="evidence" value="ECO:0007669"/>
    <property type="project" value="InterPro"/>
</dbReference>
<evidence type="ECO:0000256" key="7">
    <source>
        <dbReference type="SAM" id="MobiDB-lite"/>
    </source>
</evidence>
<proteinExistence type="predicted"/>
<evidence type="ECO:0000256" key="4">
    <source>
        <dbReference type="ARBA" id="ARBA00022769"/>
    </source>
</evidence>
<dbReference type="GO" id="GO:0009411">
    <property type="term" value="P:response to UV"/>
    <property type="evidence" value="ECO:0007669"/>
    <property type="project" value="InterPro"/>
</dbReference>
<keyword evidence="5" id="KW-0378">Hydrolase</keyword>
<reference evidence="8 9" key="1">
    <citation type="journal article" date="2011" name="PLoS ONE">
        <title>Haloquadratum walsbyi: limited diversity in a global pond.</title>
        <authorList>
            <person name="Dyall-Smith M."/>
            <person name="Pfeiffer F."/>
            <person name="Klee K."/>
            <person name="Palm P."/>
            <person name="Gross K."/>
            <person name="Schuster S.C."/>
            <person name="Rampp M."/>
            <person name="Oesterhelt D."/>
        </authorList>
    </citation>
    <scope>NUCLEOTIDE SEQUENCE [LARGE SCALE GENOMIC DNA]</scope>
    <source>
        <strain evidence="9">DSM 16854 / JCM 12705 / C23</strain>
    </source>
</reference>
<dbReference type="OrthoDB" id="317123at2157"/>
<dbReference type="SUPFAM" id="SSF51658">
    <property type="entry name" value="Xylose isomerase-like"/>
    <property type="match status" value="1"/>
</dbReference>
<dbReference type="GO" id="GO:0004519">
    <property type="term" value="F:endonuclease activity"/>
    <property type="evidence" value="ECO:0007669"/>
    <property type="project" value="UniProtKB-KW"/>
</dbReference>
<dbReference type="GO" id="GO:0016787">
    <property type="term" value="F:hydrolase activity"/>
    <property type="evidence" value="ECO:0007669"/>
    <property type="project" value="UniProtKB-KW"/>
</dbReference>
<evidence type="ECO:0000256" key="3">
    <source>
        <dbReference type="ARBA" id="ARBA00022763"/>
    </source>
</evidence>
<name>G0LH37_HALWC</name>
<keyword evidence="2 8" id="KW-0255">Endonuclease</keyword>
<organism evidence="8 9">
    <name type="scientific">Haloquadratum walsbyi (strain DSM 16854 / JCM 12705 / C23)</name>
    <dbReference type="NCBI Taxonomy" id="768065"/>
    <lineage>
        <taxon>Archaea</taxon>
        <taxon>Methanobacteriati</taxon>
        <taxon>Methanobacteriota</taxon>
        <taxon>Stenosarchaea group</taxon>
        <taxon>Halobacteria</taxon>
        <taxon>Halobacteriales</taxon>
        <taxon>Haloferacaceae</taxon>
        <taxon>Haloquadratum</taxon>
    </lineage>
</organism>
<keyword evidence="4" id="KW-0228">DNA excision</keyword>
<dbReference type="Pfam" id="PF03851">
    <property type="entry name" value="UvdE"/>
    <property type="match status" value="1"/>
</dbReference>
<gene>
    <name evidence="8" type="primary">uvdE</name>
    <name evidence="8" type="ordered locus">Hqrw_2176</name>
</gene>
<dbReference type="PANTHER" id="PTHR31290">
    <property type="entry name" value="UV-DAMAGE ENDONUCLEASE"/>
    <property type="match status" value="1"/>
</dbReference>
<evidence type="ECO:0000256" key="2">
    <source>
        <dbReference type="ARBA" id="ARBA00022759"/>
    </source>
</evidence>
<evidence type="ECO:0000256" key="6">
    <source>
        <dbReference type="ARBA" id="ARBA00023204"/>
    </source>
</evidence>
<evidence type="ECO:0000313" key="8">
    <source>
        <dbReference type="EMBL" id="CCC40071.1"/>
    </source>
</evidence>
<dbReference type="RefSeq" id="WP_014555788.1">
    <property type="nucleotide sequence ID" value="NC_017459.1"/>
</dbReference>
<feature type="region of interest" description="Disordered" evidence="7">
    <location>
        <begin position="1"/>
        <end position="24"/>
    </location>
</feature>
<evidence type="ECO:0000313" key="9">
    <source>
        <dbReference type="Proteomes" id="UP000007954"/>
    </source>
</evidence>
<dbReference type="InterPro" id="IPR004601">
    <property type="entry name" value="UvdE"/>
</dbReference>
<protein>
    <submittedName>
        <fullName evidence="8">UV DNA damage endonuclease</fullName>
    </submittedName>
</protein>
<dbReference type="Gene3D" id="3.20.20.150">
    <property type="entry name" value="Divalent-metal-dependent TIM barrel enzymes"/>
    <property type="match status" value="1"/>
</dbReference>
<dbReference type="InterPro" id="IPR036237">
    <property type="entry name" value="Xyl_isomerase-like_sf"/>
</dbReference>
<keyword evidence="1" id="KW-0540">Nuclease</keyword>
<evidence type="ECO:0000256" key="1">
    <source>
        <dbReference type="ARBA" id="ARBA00022722"/>
    </source>
</evidence>
<dbReference type="Proteomes" id="UP000007954">
    <property type="component" value="Chromosome"/>
</dbReference>
<dbReference type="NCBIfam" id="TIGR00629">
    <property type="entry name" value="uvde"/>
    <property type="match status" value="1"/>
</dbReference>
<dbReference type="GeneID" id="12446909"/>
<dbReference type="HOGENOM" id="CLU_017168_0_1_2"/>
<keyword evidence="6" id="KW-0234">DNA repair</keyword>
<evidence type="ECO:0000256" key="5">
    <source>
        <dbReference type="ARBA" id="ARBA00022801"/>
    </source>
</evidence>
<accession>G0LH37</accession>
<keyword evidence="3" id="KW-0227">DNA damage</keyword>
<sequence length="299" mass="34135">MLGYAGRNNTLRDHQPPVRCNRGMQKKTWEDKGLPYAGELAEQNFRDLLTILQWNYEHDIGFYRCTSQSFVPWNSQYNIESLPNIDTIREVAEQCGEFIQDHDMRLSFHPDYFVKPASTTRSTREKARKSLENHGSWLDLMGLPQTNEYPINIHIGGHYGDKASTADRFIEFMKTVSSSVADRLVIENDDSPNLWSVTELVESISTITDCPITFDYHHHSFSTDGTTYREAFALAADTWGVCPVTHYSEPAILHAENADRPQTHASYVDRVPSWLHTQADVMIECDGKELAVNQVQTTT</sequence>
<dbReference type="PANTHER" id="PTHR31290:SF5">
    <property type="entry name" value="UV-DAMAGE ENDONUCLEASE"/>
    <property type="match status" value="1"/>
</dbReference>